<sequence length="231" mass="24932">MLLKATSAMPWTASPSPSVVRKRLELLGAAESGRVTSVVRYARDSSFPEHGHPLGEEIFVLGGDASGEGNGCFSDQTGDFGPGWYILNDEGFAHSPFSKEGCTIFVKLKQYSGKKTVRIDTNDEGNWKPTGPGVSICELFRDQEGGLSDEMDLVRIEPEAEMTVPPQPNGLELFVTKGGLDVDGSLVLDKGTWLKHESTTEPTRLRSSLPSAPVTVYVKKAHLTPAPEGNL</sequence>
<keyword evidence="3" id="KW-1185">Reference proteome</keyword>
<dbReference type="InterPro" id="IPR025979">
    <property type="entry name" value="ChrR-like_cupin_dom"/>
</dbReference>
<reference evidence="2 3" key="1">
    <citation type="submission" date="2024-02" db="EMBL/GenBank/DDBJ databases">
        <authorList>
            <person name="Chen Y."/>
            <person name="Shah S."/>
            <person name="Dougan E. K."/>
            <person name="Thang M."/>
            <person name="Chan C."/>
        </authorList>
    </citation>
    <scope>NUCLEOTIDE SEQUENCE [LARGE SCALE GENOMIC DNA]</scope>
</reference>
<comment type="caution">
    <text evidence="2">The sequence shown here is derived from an EMBL/GenBank/DDBJ whole genome shotgun (WGS) entry which is preliminary data.</text>
</comment>
<feature type="domain" description="ChrR-like cupin" evidence="1">
    <location>
        <begin position="4"/>
        <end position="111"/>
    </location>
</feature>
<evidence type="ECO:0000313" key="2">
    <source>
        <dbReference type="EMBL" id="CAK9006572.1"/>
    </source>
</evidence>
<protein>
    <submittedName>
        <fullName evidence="2">Cupin_7 domain-containing protein</fullName>
    </submittedName>
</protein>
<organism evidence="2 3">
    <name type="scientific">Durusdinium trenchii</name>
    <dbReference type="NCBI Taxonomy" id="1381693"/>
    <lineage>
        <taxon>Eukaryota</taxon>
        <taxon>Sar</taxon>
        <taxon>Alveolata</taxon>
        <taxon>Dinophyceae</taxon>
        <taxon>Suessiales</taxon>
        <taxon>Symbiodiniaceae</taxon>
        <taxon>Durusdinium</taxon>
    </lineage>
</organism>
<evidence type="ECO:0000259" key="1">
    <source>
        <dbReference type="Pfam" id="PF12973"/>
    </source>
</evidence>
<proteinExistence type="predicted"/>
<dbReference type="SUPFAM" id="SSF51182">
    <property type="entry name" value="RmlC-like cupins"/>
    <property type="match status" value="2"/>
</dbReference>
<dbReference type="EMBL" id="CAXAMM010005246">
    <property type="protein sequence ID" value="CAK9006572.1"/>
    <property type="molecule type" value="Genomic_DNA"/>
</dbReference>
<accession>A0ABP0IWV2</accession>
<gene>
    <name evidence="2" type="ORF">SCF082_LOCUS9091</name>
</gene>
<name>A0ABP0IWV2_9DINO</name>
<dbReference type="InterPro" id="IPR011051">
    <property type="entry name" value="RmlC_Cupin_sf"/>
</dbReference>
<dbReference type="CDD" id="cd20303">
    <property type="entry name" value="cupin_ChrR_1"/>
    <property type="match status" value="1"/>
</dbReference>
<dbReference type="Proteomes" id="UP001642464">
    <property type="component" value="Unassembled WGS sequence"/>
</dbReference>
<dbReference type="InterPro" id="IPR014710">
    <property type="entry name" value="RmlC-like_jellyroll"/>
</dbReference>
<dbReference type="Pfam" id="PF12973">
    <property type="entry name" value="Cupin_7"/>
    <property type="match status" value="1"/>
</dbReference>
<dbReference type="Gene3D" id="2.60.120.10">
    <property type="entry name" value="Jelly Rolls"/>
    <property type="match status" value="1"/>
</dbReference>
<evidence type="ECO:0000313" key="3">
    <source>
        <dbReference type="Proteomes" id="UP001642464"/>
    </source>
</evidence>